<evidence type="ECO:0000313" key="10">
    <source>
        <dbReference type="Proteomes" id="UP001477947"/>
    </source>
</evidence>
<proteinExistence type="inferred from homology"/>
<accession>A0ABZ3FGS5</accession>
<evidence type="ECO:0000256" key="2">
    <source>
        <dbReference type="ARBA" id="ARBA00022448"/>
    </source>
</evidence>
<evidence type="ECO:0000256" key="6">
    <source>
        <dbReference type="ARBA" id="ARBA00023136"/>
    </source>
</evidence>
<dbReference type="RefSeq" id="WP_343337961.1">
    <property type="nucleotide sequence ID" value="NZ_CP154622.1"/>
</dbReference>
<dbReference type="Pfam" id="PF00528">
    <property type="entry name" value="BPD_transp_1"/>
    <property type="match status" value="1"/>
</dbReference>
<keyword evidence="5 7" id="KW-1133">Transmembrane helix</keyword>
<name>A0ABZ3FGS5_9FIRM</name>
<keyword evidence="4 7" id="KW-0812">Transmembrane</keyword>
<comment type="subcellular location">
    <subcellularLocation>
        <location evidence="1 7">Cell membrane</location>
        <topology evidence="1 7">Multi-pass membrane protein</topology>
    </subcellularLocation>
</comment>
<evidence type="ECO:0000313" key="9">
    <source>
        <dbReference type="EMBL" id="XAM43037.1"/>
    </source>
</evidence>
<feature type="transmembrane region" description="Helical" evidence="7">
    <location>
        <begin position="282"/>
        <end position="305"/>
    </location>
</feature>
<dbReference type="Proteomes" id="UP001477947">
    <property type="component" value="Chromosome"/>
</dbReference>
<evidence type="ECO:0000256" key="5">
    <source>
        <dbReference type="ARBA" id="ARBA00022989"/>
    </source>
</evidence>
<dbReference type="InterPro" id="IPR035906">
    <property type="entry name" value="MetI-like_sf"/>
</dbReference>
<feature type="transmembrane region" description="Helical" evidence="7">
    <location>
        <begin position="134"/>
        <end position="155"/>
    </location>
</feature>
<keyword evidence="6 7" id="KW-0472">Membrane</keyword>
<feature type="transmembrane region" description="Helical" evidence="7">
    <location>
        <begin position="237"/>
        <end position="262"/>
    </location>
</feature>
<organism evidence="9 10">
    <name type="scientific">Terrisporobacter petrolearius</name>
    <dbReference type="NCBI Taxonomy" id="1460447"/>
    <lineage>
        <taxon>Bacteria</taxon>
        <taxon>Bacillati</taxon>
        <taxon>Bacillota</taxon>
        <taxon>Clostridia</taxon>
        <taxon>Peptostreptococcales</taxon>
        <taxon>Peptostreptococcaceae</taxon>
        <taxon>Terrisporobacter</taxon>
    </lineage>
</organism>
<sequence>MKIKVIKRLYGLIPMLFFISLVSFLLMQMAPGDPLQVYITPQMNPDDIERIRVSMGLDKPIFIQYFRWLINALQGNLGYSLISHRQVIQVIMERLPNTLLITVTALVLSILVAIPIGLVTGYKKDSTIDKLLNIVSYIGISIPSFWFAMILIYTLSLKLGLLPSIGMRTAGVENTVDLLKHMVMPVIILSYYNICVFTRYIRSSTISQLREDYVLTQRAYGATTKDILFKHVLKNSLLPVITIFAMSLPQLVTGAFITETIFGWPGMGQLGINSIFGYDYPVVMGITMFSSFILIIGNLMADLLYELIDPRIKG</sequence>
<feature type="transmembrane region" description="Helical" evidence="7">
    <location>
        <begin position="99"/>
        <end position="122"/>
    </location>
</feature>
<dbReference type="InterPro" id="IPR045621">
    <property type="entry name" value="BPD_transp_1_N"/>
</dbReference>
<keyword evidence="3" id="KW-1003">Cell membrane</keyword>
<dbReference type="SUPFAM" id="SSF161098">
    <property type="entry name" value="MetI-like"/>
    <property type="match status" value="1"/>
</dbReference>
<dbReference type="InterPro" id="IPR000515">
    <property type="entry name" value="MetI-like"/>
</dbReference>
<evidence type="ECO:0000256" key="7">
    <source>
        <dbReference type="RuleBase" id="RU363032"/>
    </source>
</evidence>
<dbReference type="Pfam" id="PF19300">
    <property type="entry name" value="BPD_transp_1_N"/>
    <property type="match status" value="1"/>
</dbReference>
<reference evidence="9 10" key="1">
    <citation type="submission" date="2024-04" db="EMBL/GenBank/DDBJ databases">
        <title>Isolation and characterization of novel acetogenic strains of the genera Terrisporobacter and Acetoanaerobium.</title>
        <authorList>
            <person name="Boeer T."/>
            <person name="Schueler M.A."/>
            <person name="Lueschen A."/>
            <person name="Eysell L."/>
            <person name="Droege J."/>
            <person name="Heinemann M."/>
            <person name="Engelhardt L."/>
            <person name="Basen M."/>
            <person name="Daniel R."/>
        </authorList>
    </citation>
    <scope>NUCLEOTIDE SEQUENCE [LARGE SCALE GENOMIC DNA]</scope>
    <source>
        <strain evidence="9 10">ELB</strain>
    </source>
</reference>
<feature type="transmembrane region" description="Helical" evidence="7">
    <location>
        <begin position="182"/>
        <end position="201"/>
    </location>
</feature>
<keyword evidence="10" id="KW-1185">Reference proteome</keyword>
<dbReference type="EMBL" id="CP154622">
    <property type="protein sequence ID" value="XAM43037.1"/>
    <property type="molecule type" value="Genomic_DNA"/>
</dbReference>
<comment type="similarity">
    <text evidence="7">Belongs to the binding-protein-dependent transport system permease family.</text>
</comment>
<evidence type="ECO:0000259" key="8">
    <source>
        <dbReference type="PROSITE" id="PS50928"/>
    </source>
</evidence>
<keyword evidence="2 7" id="KW-0813">Transport</keyword>
<dbReference type="PANTHER" id="PTHR43163">
    <property type="entry name" value="DIPEPTIDE TRANSPORT SYSTEM PERMEASE PROTEIN DPPB-RELATED"/>
    <property type="match status" value="1"/>
</dbReference>
<evidence type="ECO:0000256" key="4">
    <source>
        <dbReference type="ARBA" id="ARBA00022692"/>
    </source>
</evidence>
<dbReference type="PANTHER" id="PTHR43163:SF6">
    <property type="entry name" value="DIPEPTIDE TRANSPORT SYSTEM PERMEASE PROTEIN DPPB-RELATED"/>
    <property type="match status" value="1"/>
</dbReference>
<evidence type="ECO:0000256" key="1">
    <source>
        <dbReference type="ARBA" id="ARBA00004651"/>
    </source>
</evidence>
<dbReference type="Gene3D" id="1.10.3720.10">
    <property type="entry name" value="MetI-like"/>
    <property type="match status" value="1"/>
</dbReference>
<gene>
    <name evidence="9" type="primary">gsiC_3</name>
    <name evidence="9" type="ORF">TPELB_33520</name>
</gene>
<feature type="domain" description="ABC transmembrane type-1" evidence="8">
    <location>
        <begin position="95"/>
        <end position="305"/>
    </location>
</feature>
<evidence type="ECO:0000256" key="3">
    <source>
        <dbReference type="ARBA" id="ARBA00022475"/>
    </source>
</evidence>
<dbReference type="PROSITE" id="PS50928">
    <property type="entry name" value="ABC_TM1"/>
    <property type="match status" value="1"/>
</dbReference>
<protein>
    <submittedName>
        <fullName evidence="9">Glutathione transport system permease protein GsiC</fullName>
    </submittedName>
</protein>
<dbReference type="CDD" id="cd06261">
    <property type="entry name" value="TM_PBP2"/>
    <property type="match status" value="1"/>
</dbReference>